<evidence type="ECO:0000313" key="6">
    <source>
        <dbReference type="EMBL" id="ASU13971.1"/>
    </source>
</evidence>
<keyword evidence="4" id="KW-1133">Transmembrane helix</keyword>
<evidence type="ECO:0000313" key="7">
    <source>
        <dbReference type="Proteomes" id="UP000215452"/>
    </source>
</evidence>
<protein>
    <submittedName>
        <fullName evidence="6">Uncharacterized protein</fullName>
    </submittedName>
</protein>
<reference evidence="6 7" key="1">
    <citation type="submission" date="2017-08" db="EMBL/GenBank/DDBJ databases">
        <title>The complete genome sequence of a Mycoplasma hyopneumoniae isolate in Korea.</title>
        <authorList>
            <person name="Han J."/>
            <person name="Lee N."/>
        </authorList>
    </citation>
    <scope>NUCLEOTIDE SEQUENCE [LARGE SCALE GENOMIC DNA]</scope>
    <source>
        <strain evidence="6 7">KM014</strain>
    </source>
</reference>
<gene>
    <name evidence="6" type="ORF">CIB43_00054</name>
</gene>
<dbReference type="InterPro" id="IPR005359">
    <property type="entry name" value="UPF0154"/>
</dbReference>
<evidence type="ECO:0000256" key="2">
    <source>
        <dbReference type="ARBA" id="ARBA00006694"/>
    </source>
</evidence>
<dbReference type="Proteomes" id="UP000215452">
    <property type="component" value="Chromosome"/>
</dbReference>
<keyword evidence="5" id="KW-0472">Membrane</keyword>
<accession>A0A223M8S8</accession>
<dbReference type="AlphaFoldDB" id="A0A223M8S8"/>
<dbReference type="GO" id="GO:0016020">
    <property type="term" value="C:membrane"/>
    <property type="evidence" value="ECO:0007669"/>
    <property type="project" value="UniProtKB-SubCell"/>
</dbReference>
<dbReference type="RefSeq" id="WP_011206445.1">
    <property type="nucleotide sequence ID" value="NZ_CP038641.1"/>
</dbReference>
<proteinExistence type="inferred from homology"/>
<keyword evidence="3" id="KW-0812">Transmembrane</keyword>
<evidence type="ECO:0000256" key="4">
    <source>
        <dbReference type="ARBA" id="ARBA00022989"/>
    </source>
</evidence>
<sequence length="100" mass="10903">MGKIIKLFAESTEKIATNINVAGGVGLGGWIGITISVGIILFIVGGIIALVVSKKMFEKQIRENPPITENMIRAMYMQMGRKPSEAQIRAVMRSVKNAKK</sequence>
<dbReference type="Pfam" id="PF03672">
    <property type="entry name" value="UPF0154"/>
    <property type="match status" value="1"/>
</dbReference>
<dbReference type="GeneID" id="41334894"/>
<evidence type="ECO:0000256" key="5">
    <source>
        <dbReference type="ARBA" id="ARBA00023136"/>
    </source>
</evidence>
<comment type="similarity">
    <text evidence="2">Belongs to the UPF0154 family.</text>
</comment>
<evidence type="ECO:0000256" key="3">
    <source>
        <dbReference type="ARBA" id="ARBA00022692"/>
    </source>
</evidence>
<organism evidence="6 7">
    <name type="scientific">Mesomycoplasma hyopneumoniae</name>
    <name type="common">Mycoplasma hyopneumoniae</name>
    <dbReference type="NCBI Taxonomy" id="2099"/>
    <lineage>
        <taxon>Bacteria</taxon>
        <taxon>Bacillati</taxon>
        <taxon>Mycoplasmatota</taxon>
        <taxon>Mycoplasmoidales</taxon>
        <taxon>Metamycoplasmataceae</taxon>
        <taxon>Mesomycoplasma</taxon>
    </lineage>
</organism>
<dbReference type="OMA" id="PISEEMM"/>
<dbReference type="EMBL" id="CP022714">
    <property type="protein sequence ID" value="ASU13971.1"/>
    <property type="molecule type" value="Genomic_DNA"/>
</dbReference>
<name>A0A223M8S8_MESHO</name>
<comment type="subcellular location">
    <subcellularLocation>
        <location evidence="1">Membrane</location>
        <topology evidence="1">Single-pass membrane protein</topology>
    </subcellularLocation>
</comment>
<evidence type="ECO:0000256" key="1">
    <source>
        <dbReference type="ARBA" id="ARBA00004167"/>
    </source>
</evidence>